<dbReference type="EMBL" id="BARS01002500">
    <property type="protein sequence ID" value="GAF85626.1"/>
    <property type="molecule type" value="Genomic_DNA"/>
</dbReference>
<organism evidence="1">
    <name type="scientific">marine sediment metagenome</name>
    <dbReference type="NCBI Taxonomy" id="412755"/>
    <lineage>
        <taxon>unclassified sequences</taxon>
        <taxon>metagenomes</taxon>
        <taxon>ecological metagenomes</taxon>
    </lineage>
</organism>
<protein>
    <submittedName>
        <fullName evidence="1">Uncharacterized protein</fullName>
    </submittedName>
</protein>
<feature type="non-terminal residue" evidence="1">
    <location>
        <position position="1"/>
    </location>
</feature>
<sequence>SNINFEKHYSKTDYGHPFGVTEFKSYVIRLKNFPLN</sequence>
<comment type="caution">
    <text evidence="1">The sequence shown here is derived from an EMBL/GenBank/DDBJ whole genome shotgun (WGS) entry which is preliminary data.</text>
</comment>
<name>X0TE81_9ZZZZ</name>
<dbReference type="AlphaFoldDB" id="X0TE81"/>
<accession>X0TE81</accession>
<proteinExistence type="predicted"/>
<evidence type="ECO:0000313" key="1">
    <source>
        <dbReference type="EMBL" id="GAF85626.1"/>
    </source>
</evidence>
<gene>
    <name evidence="1" type="ORF">S01H1_04769</name>
</gene>
<reference evidence="1" key="1">
    <citation type="journal article" date="2014" name="Front. Microbiol.">
        <title>High frequency of phylogenetically diverse reductive dehalogenase-homologous genes in deep subseafloor sedimentary metagenomes.</title>
        <authorList>
            <person name="Kawai M."/>
            <person name="Futagami T."/>
            <person name="Toyoda A."/>
            <person name="Takaki Y."/>
            <person name="Nishi S."/>
            <person name="Hori S."/>
            <person name="Arai W."/>
            <person name="Tsubouchi T."/>
            <person name="Morono Y."/>
            <person name="Uchiyama I."/>
            <person name="Ito T."/>
            <person name="Fujiyama A."/>
            <person name="Inagaki F."/>
            <person name="Takami H."/>
        </authorList>
    </citation>
    <scope>NUCLEOTIDE SEQUENCE</scope>
    <source>
        <strain evidence="1">Expedition CK06-06</strain>
    </source>
</reference>